<dbReference type="Pfam" id="PF06041">
    <property type="entry name" value="DUF924"/>
    <property type="match status" value="1"/>
</dbReference>
<dbReference type="EMBL" id="QJJK01000009">
    <property type="protein sequence ID" value="PXW55863.1"/>
    <property type="molecule type" value="Genomic_DNA"/>
</dbReference>
<reference evidence="1 2" key="1">
    <citation type="submission" date="2018-05" db="EMBL/GenBank/DDBJ databases">
        <title>Genomic Encyclopedia of Type Strains, Phase IV (KMG-IV): sequencing the most valuable type-strain genomes for metagenomic binning, comparative biology and taxonomic classification.</title>
        <authorList>
            <person name="Goeker M."/>
        </authorList>
    </citation>
    <scope>NUCLEOTIDE SEQUENCE [LARGE SCALE GENOMIC DNA]</scope>
    <source>
        <strain evidence="1 2">DSM 6462</strain>
    </source>
</reference>
<keyword evidence="2" id="KW-1185">Reference proteome</keyword>
<dbReference type="Proteomes" id="UP000248021">
    <property type="component" value="Unassembled WGS sequence"/>
</dbReference>
<protein>
    <submittedName>
        <fullName evidence="1">Uncharacterized protein (DUF924 family)</fullName>
    </submittedName>
</protein>
<evidence type="ECO:0000313" key="2">
    <source>
        <dbReference type="Proteomes" id="UP000248021"/>
    </source>
</evidence>
<comment type="caution">
    <text evidence="1">The sequence shown here is derived from an EMBL/GenBank/DDBJ whole genome shotgun (WGS) entry which is preliminary data.</text>
</comment>
<dbReference type="RefSeq" id="WP_110376625.1">
    <property type="nucleotide sequence ID" value="NZ_CAKNFM010000006.1"/>
</dbReference>
<sequence>MTTHPGIRDVLTFWFEAGPDRWYTKDASFDEEVRARFLALHEQAAEGGLTAWEQVPKAALALIILLDQFPRNMFRGTARSFATDPLAREVAGRAILRGFDRTVEPIERQFFYLPLMHSEDLADQDHCLALYKANGPAEGLPFAEEHRAIIVRFGRFPHRNPLLGRAMTEDEQRFLDEGGFAG</sequence>
<dbReference type="Gene3D" id="1.20.58.320">
    <property type="entry name" value="TPR-like"/>
    <property type="match status" value="1"/>
</dbReference>
<dbReference type="InterPro" id="IPR010323">
    <property type="entry name" value="DUF924"/>
</dbReference>
<gene>
    <name evidence="1" type="ORF">C7450_109276</name>
</gene>
<proteinExistence type="predicted"/>
<dbReference type="OrthoDB" id="7593450at2"/>
<dbReference type="SUPFAM" id="SSF48452">
    <property type="entry name" value="TPR-like"/>
    <property type="match status" value="1"/>
</dbReference>
<name>A0A2V3U0Y3_9HYPH</name>
<accession>A0A2V3U0Y3</accession>
<dbReference type="Gene3D" id="1.25.40.10">
    <property type="entry name" value="Tetratricopeptide repeat domain"/>
    <property type="match status" value="1"/>
</dbReference>
<organism evidence="1 2">
    <name type="scientific">Chelatococcus asaccharovorans</name>
    <dbReference type="NCBI Taxonomy" id="28210"/>
    <lineage>
        <taxon>Bacteria</taxon>
        <taxon>Pseudomonadati</taxon>
        <taxon>Pseudomonadota</taxon>
        <taxon>Alphaproteobacteria</taxon>
        <taxon>Hyphomicrobiales</taxon>
        <taxon>Chelatococcaceae</taxon>
        <taxon>Chelatococcus</taxon>
    </lineage>
</organism>
<dbReference type="AlphaFoldDB" id="A0A2V3U0Y3"/>
<evidence type="ECO:0000313" key="1">
    <source>
        <dbReference type="EMBL" id="PXW55863.1"/>
    </source>
</evidence>
<dbReference type="InterPro" id="IPR011990">
    <property type="entry name" value="TPR-like_helical_dom_sf"/>
</dbReference>